<feature type="compositionally biased region" description="Polar residues" evidence="13">
    <location>
        <begin position="105"/>
        <end position="119"/>
    </location>
</feature>
<dbReference type="GO" id="GO:0030955">
    <property type="term" value="F:potassium ion binding"/>
    <property type="evidence" value="ECO:0007669"/>
    <property type="project" value="InterPro"/>
</dbReference>
<comment type="similarity">
    <text evidence="3">Belongs to the pyruvate kinase family.</text>
</comment>
<dbReference type="InterPro" id="IPR040442">
    <property type="entry name" value="Pyrv_kinase-like_dom_sf"/>
</dbReference>
<evidence type="ECO:0000259" key="14">
    <source>
        <dbReference type="Pfam" id="PF00224"/>
    </source>
</evidence>
<feature type="domain" description="Pyruvate kinase barrel" evidence="14">
    <location>
        <begin position="20"/>
        <end position="68"/>
    </location>
</feature>
<keyword evidence="12" id="KW-0670">Pyruvate</keyword>
<evidence type="ECO:0000256" key="4">
    <source>
        <dbReference type="ARBA" id="ARBA00012142"/>
    </source>
</evidence>
<keyword evidence="7" id="KW-0547">Nucleotide-binding</keyword>
<dbReference type="GO" id="GO:0005524">
    <property type="term" value="F:ATP binding"/>
    <property type="evidence" value="ECO:0007669"/>
    <property type="project" value="UniProtKB-KW"/>
</dbReference>
<evidence type="ECO:0000313" key="15">
    <source>
        <dbReference type="EMBL" id="KAJ8761057.1"/>
    </source>
</evidence>
<evidence type="ECO:0000256" key="5">
    <source>
        <dbReference type="ARBA" id="ARBA00022679"/>
    </source>
</evidence>
<evidence type="ECO:0000256" key="3">
    <source>
        <dbReference type="ARBA" id="ARBA00008663"/>
    </source>
</evidence>
<proteinExistence type="inferred from homology"/>
<dbReference type="Pfam" id="PF00224">
    <property type="entry name" value="PK"/>
    <property type="match status" value="1"/>
</dbReference>
<dbReference type="InterPro" id="IPR015813">
    <property type="entry name" value="Pyrv/PenolPyrv_kinase-like_dom"/>
</dbReference>
<evidence type="ECO:0000256" key="12">
    <source>
        <dbReference type="ARBA" id="ARBA00023317"/>
    </source>
</evidence>
<evidence type="ECO:0000256" key="13">
    <source>
        <dbReference type="SAM" id="MobiDB-lite"/>
    </source>
</evidence>
<evidence type="ECO:0000256" key="7">
    <source>
        <dbReference type="ARBA" id="ARBA00022741"/>
    </source>
</evidence>
<feature type="region of interest" description="Disordered" evidence="13">
    <location>
        <begin position="105"/>
        <end position="131"/>
    </location>
</feature>
<evidence type="ECO:0000256" key="10">
    <source>
        <dbReference type="ARBA" id="ARBA00022842"/>
    </source>
</evidence>
<evidence type="ECO:0000256" key="8">
    <source>
        <dbReference type="ARBA" id="ARBA00022777"/>
    </source>
</evidence>
<dbReference type="Gene3D" id="3.20.20.60">
    <property type="entry name" value="Phosphoenolpyruvate-binding domains"/>
    <property type="match status" value="1"/>
</dbReference>
<keyword evidence="10" id="KW-0460">Magnesium</keyword>
<evidence type="ECO:0000256" key="9">
    <source>
        <dbReference type="ARBA" id="ARBA00022840"/>
    </source>
</evidence>
<name>A0AAV8T302_9ROSI</name>
<dbReference type="SUPFAM" id="SSF51621">
    <property type="entry name" value="Phosphoenolpyruvate/pyruvate domain"/>
    <property type="match status" value="1"/>
</dbReference>
<dbReference type="InterPro" id="IPR015793">
    <property type="entry name" value="Pyrv_Knase_brl"/>
</dbReference>
<organism evidence="15 16">
    <name type="scientific">Erythroxylum novogranatense</name>
    <dbReference type="NCBI Taxonomy" id="1862640"/>
    <lineage>
        <taxon>Eukaryota</taxon>
        <taxon>Viridiplantae</taxon>
        <taxon>Streptophyta</taxon>
        <taxon>Embryophyta</taxon>
        <taxon>Tracheophyta</taxon>
        <taxon>Spermatophyta</taxon>
        <taxon>Magnoliopsida</taxon>
        <taxon>eudicotyledons</taxon>
        <taxon>Gunneridae</taxon>
        <taxon>Pentapetalae</taxon>
        <taxon>rosids</taxon>
        <taxon>fabids</taxon>
        <taxon>Malpighiales</taxon>
        <taxon>Erythroxylaceae</taxon>
        <taxon>Erythroxylum</taxon>
    </lineage>
</organism>
<protein>
    <recommendedName>
        <fullName evidence="4">pyruvate kinase</fullName>
        <ecNumber evidence="4">2.7.1.40</ecNumber>
    </recommendedName>
</protein>
<dbReference type="EMBL" id="JAIWQS010000006">
    <property type="protein sequence ID" value="KAJ8761057.1"/>
    <property type="molecule type" value="Genomic_DNA"/>
</dbReference>
<evidence type="ECO:0000256" key="6">
    <source>
        <dbReference type="ARBA" id="ARBA00022723"/>
    </source>
</evidence>
<comment type="cofactor">
    <cofactor evidence="1">
        <name>K(+)</name>
        <dbReference type="ChEBI" id="CHEBI:29103"/>
    </cofactor>
</comment>
<dbReference type="Proteomes" id="UP001159364">
    <property type="component" value="Linkage Group LG06"/>
</dbReference>
<dbReference type="GO" id="GO:0000287">
    <property type="term" value="F:magnesium ion binding"/>
    <property type="evidence" value="ECO:0007669"/>
    <property type="project" value="InterPro"/>
</dbReference>
<keyword evidence="6" id="KW-0479">Metal-binding</keyword>
<evidence type="ECO:0000256" key="1">
    <source>
        <dbReference type="ARBA" id="ARBA00001958"/>
    </source>
</evidence>
<keyword evidence="11" id="KW-0324">Glycolysis</keyword>
<keyword evidence="16" id="KW-1185">Reference proteome</keyword>
<comment type="caution">
    <text evidence="15">The sequence shown here is derived from an EMBL/GenBank/DDBJ whole genome shotgun (WGS) entry which is preliminary data.</text>
</comment>
<keyword evidence="8" id="KW-0418">Kinase</keyword>
<gene>
    <name evidence="15" type="ORF">K2173_000736</name>
</gene>
<evidence type="ECO:0000313" key="16">
    <source>
        <dbReference type="Proteomes" id="UP001159364"/>
    </source>
</evidence>
<keyword evidence="9" id="KW-0067">ATP-binding</keyword>
<dbReference type="InterPro" id="IPR001697">
    <property type="entry name" value="Pyr_Knase"/>
</dbReference>
<dbReference type="EC" id="2.7.1.40" evidence="4"/>
<evidence type="ECO:0000256" key="2">
    <source>
        <dbReference type="ARBA" id="ARBA00004997"/>
    </source>
</evidence>
<keyword evidence="5" id="KW-0808">Transferase</keyword>
<accession>A0AAV8T302</accession>
<dbReference type="AlphaFoldDB" id="A0AAV8T302"/>
<dbReference type="GO" id="GO:0016301">
    <property type="term" value="F:kinase activity"/>
    <property type="evidence" value="ECO:0007669"/>
    <property type="project" value="UniProtKB-KW"/>
</dbReference>
<dbReference type="GO" id="GO:0004743">
    <property type="term" value="F:pyruvate kinase activity"/>
    <property type="evidence" value="ECO:0007669"/>
    <property type="project" value="UniProtKB-EC"/>
</dbReference>
<dbReference type="PANTHER" id="PTHR11817">
    <property type="entry name" value="PYRUVATE KINASE"/>
    <property type="match status" value="1"/>
</dbReference>
<sequence>MAPTPRQILTQNQKQIEMEKKAKIVRTLGPASRSIEMCEKLLMADMNVARFNFSHGSDEYHQETLREDARGTYQLSSEPSWWHLMDDDTHKTRLCDNKKLKKTTTQGDAFQALDSGTEQSIREERAPDEEN</sequence>
<reference evidence="15 16" key="1">
    <citation type="submission" date="2021-09" db="EMBL/GenBank/DDBJ databases">
        <title>Genomic insights and catalytic innovation underlie evolution of tropane alkaloids biosynthesis.</title>
        <authorList>
            <person name="Wang Y.-J."/>
            <person name="Tian T."/>
            <person name="Huang J.-P."/>
            <person name="Huang S.-X."/>
        </authorList>
    </citation>
    <scope>NUCLEOTIDE SEQUENCE [LARGE SCALE GENOMIC DNA]</scope>
    <source>
        <strain evidence="15">KIB-2018</strain>
        <tissue evidence="15">Leaf</tissue>
    </source>
</reference>
<evidence type="ECO:0000256" key="11">
    <source>
        <dbReference type="ARBA" id="ARBA00023152"/>
    </source>
</evidence>
<comment type="pathway">
    <text evidence="2">Carbohydrate degradation; glycolysis; pyruvate from D-glyceraldehyde 3-phosphate: step 5/5.</text>
</comment>